<protein>
    <submittedName>
        <fullName evidence="4">Glycine C-acetyltransferase</fullName>
    </submittedName>
</protein>
<dbReference type="Pfam" id="PF00155">
    <property type="entry name" value="Aminotran_1_2"/>
    <property type="match status" value="1"/>
</dbReference>
<organism evidence="4 5">
    <name type="scientific">Deinococcus hopiensis KR-140</name>
    <dbReference type="NCBI Taxonomy" id="695939"/>
    <lineage>
        <taxon>Bacteria</taxon>
        <taxon>Thermotogati</taxon>
        <taxon>Deinococcota</taxon>
        <taxon>Deinococci</taxon>
        <taxon>Deinococcales</taxon>
        <taxon>Deinococcaceae</taxon>
        <taxon>Deinococcus</taxon>
    </lineage>
</organism>
<dbReference type="GO" id="GO:0030170">
    <property type="term" value="F:pyridoxal phosphate binding"/>
    <property type="evidence" value="ECO:0007669"/>
    <property type="project" value="InterPro"/>
</dbReference>
<dbReference type="InterPro" id="IPR050087">
    <property type="entry name" value="AON_synthase_class-II"/>
</dbReference>
<dbReference type="PANTHER" id="PTHR13693">
    <property type="entry name" value="CLASS II AMINOTRANSFERASE/8-AMINO-7-OXONONANOATE SYNTHASE"/>
    <property type="match status" value="1"/>
</dbReference>
<evidence type="ECO:0000259" key="3">
    <source>
        <dbReference type="Pfam" id="PF00155"/>
    </source>
</evidence>
<dbReference type="SUPFAM" id="SSF53383">
    <property type="entry name" value="PLP-dependent transferases"/>
    <property type="match status" value="1"/>
</dbReference>
<proteinExistence type="predicted"/>
<dbReference type="Gene3D" id="3.90.1150.10">
    <property type="entry name" value="Aspartate Aminotransferase, domain 1"/>
    <property type="match status" value="1"/>
</dbReference>
<evidence type="ECO:0000313" key="4">
    <source>
        <dbReference type="EMBL" id="SMB77765.1"/>
    </source>
</evidence>
<name>A0A1W1U9K7_9DEIO</name>
<dbReference type="InterPro" id="IPR015422">
    <property type="entry name" value="PyrdxlP-dep_Trfase_small"/>
</dbReference>
<sequence>MTLQKSVLHFSRLEGTSLEERHQPFSTWIQERRNLQVFPFGRSLLSQVGSSVRVAGEDGQELDPTFINFASQDYLGLAQDPRVAEAAHVAIAGFGVHSAGSPVLLGRHQAYRALEAQLCCVLNRERCILYPTGWAAGFGVVTGLVRPGDTVVMDAYAHNCLQVGARSATSSVLLFPHNDMQRLEQTLANARRKNARNGLFIVIESLYSMDADGPDLQQVHQLAKEYGAITILDMAHDFGATGERGLGLLETVPDDQRPDVIMGSFSKTFASNGGFVAASASVHDYLMCNSHPYVFSNALSPMQASVVLQCMDIAFSGEGNHLRHLLMKCILNLRVAMESRGNTVLGDASPIVPVEIGDEATARVTGRLMQERGVLANLVEYPAVPFGKARFRFQVMPTHAPEAIERAADIMTAAHAEAKDLVKELLGRPQDEQQERVEAALV</sequence>
<keyword evidence="5" id="KW-1185">Reference proteome</keyword>
<evidence type="ECO:0000256" key="1">
    <source>
        <dbReference type="ARBA" id="ARBA00001933"/>
    </source>
</evidence>
<dbReference type="STRING" id="695939.SAMN00790413_03906"/>
<dbReference type="PANTHER" id="PTHR13693:SF103">
    <property type="entry name" value="AMINOTRANSFERASE CLASS I_CLASSII DOMAIN-CONTAINING PROTEIN"/>
    <property type="match status" value="1"/>
</dbReference>
<dbReference type="GO" id="GO:0016740">
    <property type="term" value="F:transferase activity"/>
    <property type="evidence" value="ECO:0007669"/>
    <property type="project" value="UniProtKB-KW"/>
</dbReference>
<dbReference type="EMBL" id="FWWU01000001">
    <property type="protein sequence ID" value="SMB77765.1"/>
    <property type="molecule type" value="Genomic_DNA"/>
</dbReference>
<dbReference type="OrthoDB" id="219272at2"/>
<reference evidence="4 5" key="1">
    <citation type="submission" date="2017-04" db="EMBL/GenBank/DDBJ databases">
        <authorList>
            <person name="Afonso C.L."/>
            <person name="Miller P.J."/>
            <person name="Scott M.A."/>
            <person name="Spackman E."/>
            <person name="Goraichik I."/>
            <person name="Dimitrov K.M."/>
            <person name="Suarez D.L."/>
            <person name="Swayne D.E."/>
        </authorList>
    </citation>
    <scope>NUCLEOTIDE SEQUENCE [LARGE SCALE GENOMIC DNA]</scope>
    <source>
        <strain evidence="4 5">KR-140</strain>
    </source>
</reference>
<evidence type="ECO:0000256" key="2">
    <source>
        <dbReference type="ARBA" id="ARBA00022679"/>
    </source>
</evidence>
<dbReference type="RefSeq" id="WP_084044966.1">
    <property type="nucleotide sequence ID" value="NZ_FWWU01000001.1"/>
</dbReference>
<keyword evidence="2 4" id="KW-0808">Transferase</keyword>
<dbReference type="InterPro" id="IPR015421">
    <property type="entry name" value="PyrdxlP-dep_Trfase_major"/>
</dbReference>
<feature type="domain" description="Aminotransferase class I/classII large" evidence="3">
    <location>
        <begin position="66"/>
        <end position="409"/>
    </location>
</feature>
<dbReference type="InterPro" id="IPR004839">
    <property type="entry name" value="Aminotransferase_I/II_large"/>
</dbReference>
<dbReference type="InterPro" id="IPR015424">
    <property type="entry name" value="PyrdxlP-dep_Trfase"/>
</dbReference>
<evidence type="ECO:0000313" key="5">
    <source>
        <dbReference type="Proteomes" id="UP000192582"/>
    </source>
</evidence>
<accession>A0A1W1U9K7</accession>
<dbReference type="Gene3D" id="3.40.640.10">
    <property type="entry name" value="Type I PLP-dependent aspartate aminotransferase-like (Major domain)"/>
    <property type="match status" value="1"/>
</dbReference>
<dbReference type="AlphaFoldDB" id="A0A1W1U9K7"/>
<dbReference type="Proteomes" id="UP000192582">
    <property type="component" value="Unassembled WGS sequence"/>
</dbReference>
<gene>
    <name evidence="4" type="ORF">SAMN00790413_03906</name>
</gene>
<comment type="cofactor">
    <cofactor evidence="1">
        <name>pyridoxal 5'-phosphate</name>
        <dbReference type="ChEBI" id="CHEBI:597326"/>
    </cofactor>
</comment>